<evidence type="ECO:0000313" key="1">
    <source>
        <dbReference type="EMBL" id="AXX99468.1"/>
    </source>
</evidence>
<dbReference type="EMBL" id="CP032125">
    <property type="protein sequence ID" value="AXX99468.1"/>
    <property type="molecule type" value="Genomic_DNA"/>
</dbReference>
<dbReference type="AlphaFoldDB" id="A0A347UKU0"/>
<dbReference type="OrthoDB" id="7687051at2"/>
<reference evidence="1 2" key="1">
    <citation type="submission" date="2018-09" db="EMBL/GenBank/DDBJ databases">
        <title>Profundibacter amoris BAR1 gen. nov., sp. nov., a new member of the Roseobacter clade isolated at Lokis Castle Vent Field on the Arctic Mid-Oceanic Ridge.</title>
        <authorList>
            <person name="Le Moine Bauer S."/>
            <person name="Sjoeberg A.G."/>
            <person name="L'Haridon S."/>
            <person name="Stokke R."/>
            <person name="Roalkvam I."/>
            <person name="Steen I.H."/>
            <person name="Dahle H."/>
        </authorList>
    </citation>
    <scope>NUCLEOTIDE SEQUENCE [LARGE SCALE GENOMIC DNA]</scope>
    <source>
        <strain evidence="1 2">BAR1</strain>
    </source>
</reference>
<organism evidence="1 2">
    <name type="scientific">Profundibacter amoris</name>
    <dbReference type="NCBI Taxonomy" id="2171755"/>
    <lineage>
        <taxon>Bacteria</taxon>
        <taxon>Pseudomonadati</taxon>
        <taxon>Pseudomonadota</taxon>
        <taxon>Alphaproteobacteria</taxon>
        <taxon>Rhodobacterales</taxon>
        <taxon>Paracoccaceae</taxon>
        <taxon>Profundibacter</taxon>
    </lineage>
</organism>
<name>A0A347UKU0_9RHOB</name>
<evidence type="ECO:0000313" key="2">
    <source>
        <dbReference type="Proteomes" id="UP000261704"/>
    </source>
</evidence>
<accession>A0A347UKU0</accession>
<keyword evidence="2" id="KW-1185">Reference proteome</keyword>
<proteinExistence type="predicted"/>
<sequence>MIKSQDIMKRLKSLGNRSRFNQNNARIIASGNPDDNLGALLQEINETILARVLEFHTDTGAKLCLDVIGRRVLHISELQIPSGNETANPVIGTLLSESEHLELFLQTVSRFTKDANELSVIASTPKQEFDSSTVGLQAGRLIKSIPELGNTEEPAIETGSAALQILTSTSDITDWLILKGEDAGVNSGDSTNVAALEKVAESNVDKYESYLDQFTTNPNEPAAAIVGTLSGNRESILCFRIGEQLGLAVINGDATPLIINKWRDLHN</sequence>
<gene>
    <name evidence="1" type="ORF">BAR1_16940</name>
</gene>
<dbReference type="Proteomes" id="UP000261704">
    <property type="component" value="Chromosome"/>
</dbReference>
<dbReference type="RefSeq" id="WP_118944119.1">
    <property type="nucleotide sequence ID" value="NZ_CP032125.1"/>
</dbReference>
<protein>
    <submittedName>
        <fullName evidence="1">Uncharacterized protein</fullName>
    </submittedName>
</protein>
<dbReference type="KEGG" id="pamo:BAR1_16940"/>